<proteinExistence type="predicted"/>
<feature type="coiled-coil region" evidence="1">
    <location>
        <begin position="117"/>
        <end position="144"/>
    </location>
</feature>
<keyword evidence="1" id="KW-0175">Coiled coil</keyword>
<protein>
    <submittedName>
        <fullName evidence="2">5016_t:CDS:1</fullName>
    </submittedName>
</protein>
<evidence type="ECO:0000313" key="3">
    <source>
        <dbReference type="Proteomes" id="UP000789831"/>
    </source>
</evidence>
<feature type="non-terminal residue" evidence="2">
    <location>
        <position position="202"/>
    </location>
</feature>
<feature type="non-terminal residue" evidence="2">
    <location>
        <position position="1"/>
    </location>
</feature>
<sequence length="202" mass="23717">FITFENEEDMINASTTKLILDNHQLEWISSNTKTFYYCHSSTHTISKCPTKPINYNKNERNNNMPNSSQLKELNDETELDENSSYTFDTINKYNSNLQSNYNLQNNKEKPSYAQAVKQNYKKYNNNFNNRFNEIENQIATITTKCNNFIDKINKSFNEHIVNLETPSVDSINNNMEHKLNILQINVNNIDSTFDNLSFLLER</sequence>
<comment type="caution">
    <text evidence="2">The sequence shown here is derived from an EMBL/GenBank/DDBJ whole genome shotgun (WGS) entry which is preliminary data.</text>
</comment>
<evidence type="ECO:0000256" key="1">
    <source>
        <dbReference type="SAM" id="Coils"/>
    </source>
</evidence>
<reference evidence="2" key="1">
    <citation type="submission" date="2021-06" db="EMBL/GenBank/DDBJ databases">
        <authorList>
            <person name="Kallberg Y."/>
            <person name="Tangrot J."/>
            <person name="Rosling A."/>
        </authorList>
    </citation>
    <scope>NUCLEOTIDE SEQUENCE</scope>
    <source>
        <strain evidence="2">MT106</strain>
    </source>
</reference>
<accession>A0A9N9EW48</accession>
<gene>
    <name evidence="2" type="ORF">AGERDE_LOCUS13322</name>
</gene>
<dbReference type="AlphaFoldDB" id="A0A9N9EW48"/>
<dbReference type="Proteomes" id="UP000789831">
    <property type="component" value="Unassembled WGS sequence"/>
</dbReference>
<organism evidence="2 3">
    <name type="scientific">Ambispora gerdemannii</name>
    <dbReference type="NCBI Taxonomy" id="144530"/>
    <lineage>
        <taxon>Eukaryota</taxon>
        <taxon>Fungi</taxon>
        <taxon>Fungi incertae sedis</taxon>
        <taxon>Mucoromycota</taxon>
        <taxon>Glomeromycotina</taxon>
        <taxon>Glomeromycetes</taxon>
        <taxon>Archaeosporales</taxon>
        <taxon>Ambisporaceae</taxon>
        <taxon>Ambispora</taxon>
    </lineage>
</organism>
<evidence type="ECO:0000313" key="2">
    <source>
        <dbReference type="EMBL" id="CAG8697131.1"/>
    </source>
</evidence>
<name>A0A9N9EW48_9GLOM</name>
<dbReference type="EMBL" id="CAJVPL010016945">
    <property type="protein sequence ID" value="CAG8697131.1"/>
    <property type="molecule type" value="Genomic_DNA"/>
</dbReference>
<keyword evidence="3" id="KW-1185">Reference proteome</keyword>